<keyword evidence="1" id="KW-0732">Signal</keyword>
<evidence type="ECO:0000313" key="3">
    <source>
        <dbReference type="Proteomes" id="UP001339883"/>
    </source>
</evidence>
<gene>
    <name evidence="2" type="ORF">I2F25_01000</name>
</gene>
<proteinExistence type="predicted"/>
<dbReference type="Proteomes" id="UP001339883">
    <property type="component" value="Unassembled WGS sequence"/>
</dbReference>
<feature type="chain" id="PRO_5045372732" evidence="1">
    <location>
        <begin position="24"/>
        <end position="172"/>
    </location>
</feature>
<organism evidence="2 3">
    <name type="scientific">Acinetobacter pollinis</name>
    <dbReference type="NCBI Taxonomy" id="2605270"/>
    <lineage>
        <taxon>Bacteria</taxon>
        <taxon>Pseudomonadati</taxon>
        <taxon>Pseudomonadota</taxon>
        <taxon>Gammaproteobacteria</taxon>
        <taxon>Moraxellales</taxon>
        <taxon>Moraxellaceae</taxon>
        <taxon>Acinetobacter</taxon>
    </lineage>
</organism>
<protein>
    <submittedName>
        <fullName evidence="2">Uncharacterized protein</fullName>
    </submittedName>
</protein>
<feature type="signal peptide" evidence="1">
    <location>
        <begin position="1"/>
        <end position="23"/>
    </location>
</feature>
<dbReference type="EMBL" id="VTDN01000001">
    <property type="protein sequence ID" value="MEB5475643.1"/>
    <property type="molecule type" value="Genomic_DNA"/>
</dbReference>
<keyword evidence="3" id="KW-1185">Reference proteome</keyword>
<comment type="caution">
    <text evidence="2">The sequence shown here is derived from an EMBL/GenBank/DDBJ whole genome shotgun (WGS) entry which is preliminary data.</text>
</comment>
<sequence length="172" mass="18070">MIKLNRVAMLAIALVLGNAVAFADDTPKDIIDYDAKPAQKVIYPVNGQTGFVFNKLNQVFKSSTQGYNTIIVDSSTALSAAQITEIQKYLEQGITIIIDAKAGMGTAQAVAQKIAGFTINSEAIMIKKSADSLGGYDVTPIASNAYGSKAAATDSTSTAEHVSNTIDDVFGL</sequence>
<reference evidence="2 3" key="1">
    <citation type="submission" date="2019-08" db="EMBL/GenBank/DDBJ databases">
        <title>Five species of Acinetobacter isolated from floral nectar and animal pollinators.</title>
        <authorList>
            <person name="Hendry T.A."/>
        </authorList>
    </citation>
    <scope>NUCLEOTIDE SEQUENCE [LARGE SCALE GENOMIC DNA]</scope>
    <source>
        <strain evidence="2 3">MD18.27</strain>
    </source>
</reference>
<accession>A0ABU6DQG9</accession>
<evidence type="ECO:0000313" key="2">
    <source>
        <dbReference type="EMBL" id="MEB5475643.1"/>
    </source>
</evidence>
<dbReference type="RefSeq" id="WP_325774289.1">
    <property type="nucleotide sequence ID" value="NZ_VTDN01000001.1"/>
</dbReference>
<evidence type="ECO:0000256" key="1">
    <source>
        <dbReference type="SAM" id="SignalP"/>
    </source>
</evidence>
<name>A0ABU6DQG9_9GAMM</name>